<name>A0AAN9TQN1_9HEMI</name>
<gene>
    <name evidence="1" type="ORF">V9T40_008015</name>
</gene>
<dbReference type="AlphaFoldDB" id="A0AAN9TQN1"/>
<keyword evidence="2" id="KW-1185">Reference proteome</keyword>
<dbReference type="EMBL" id="JBBCAQ010000008">
    <property type="protein sequence ID" value="KAK7602426.1"/>
    <property type="molecule type" value="Genomic_DNA"/>
</dbReference>
<proteinExistence type="predicted"/>
<comment type="caution">
    <text evidence="1">The sequence shown here is derived from an EMBL/GenBank/DDBJ whole genome shotgun (WGS) entry which is preliminary data.</text>
</comment>
<evidence type="ECO:0000313" key="2">
    <source>
        <dbReference type="Proteomes" id="UP001367676"/>
    </source>
</evidence>
<evidence type="ECO:0000313" key="1">
    <source>
        <dbReference type="EMBL" id="KAK7602426.1"/>
    </source>
</evidence>
<accession>A0AAN9TQN1</accession>
<organism evidence="1 2">
    <name type="scientific">Parthenolecanium corni</name>
    <dbReference type="NCBI Taxonomy" id="536013"/>
    <lineage>
        <taxon>Eukaryota</taxon>
        <taxon>Metazoa</taxon>
        <taxon>Ecdysozoa</taxon>
        <taxon>Arthropoda</taxon>
        <taxon>Hexapoda</taxon>
        <taxon>Insecta</taxon>
        <taxon>Pterygota</taxon>
        <taxon>Neoptera</taxon>
        <taxon>Paraneoptera</taxon>
        <taxon>Hemiptera</taxon>
        <taxon>Sternorrhyncha</taxon>
        <taxon>Coccoidea</taxon>
        <taxon>Coccidae</taxon>
        <taxon>Parthenolecanium</taxon>
    </lineage>
</organism>
<dbReference type="Proteomes" id="UP001367676">
    <property type="component" value="Unassembled WGS sequence"/>
</dbReference>
<reference evidence="1 2" key="1">
    <citation type="submission" date="2024-03" db="EMBL/GenBank/DDBJ databases">
        <title>Adaptation during the transition from Ophiocordyceps entomopathogen to insect associate is accompanied by gene loss and intensified selection.</title>
        <authorList>
            <person name="Ward C.M."/>
            <person name="Onetto C.A."/>
            <person name="Borneman A.R."/>
        </authorList>
    </citation>
    <scope>NUCLEOTIDE SEQUENCE [LARGE SCALE GENOMIC DNA]</scope>
    <source>
        <strain evidence="1">AWRI1</strain>
        <tissue evidence="1">Single Adult Female</tissue>
    </source>
</reference>
<protein>
    <submittedName>
        <fullName evidence="1">Uncharacterized protein</fullName>
    </submittedName>
</protein>
<sequence length="187" mass="21488">MEFPQSYGMAHAVENCLQREAVYAGPPNSRRRRGSDFDGYVLNYVLKHERIIDSRRHLRRTANDFFKIGLASAFRCGGTEVEPLARNEMRSPKEFRGQGPLLGYRRTGIGHGSTSVGLRLTKFSHFDEFCGSVSNRQKKEKSTHRIYVYTRIFTTKVDERRTLGREQLQLADLRAIALNVSRTNPYT</sequence>